<dbReference type="AlphaFoldDB" id="A0A444W0L0"/>
<gene>
    <name evidence="1" type="ORF">NU08_1622</name>
</gene>
<comment type="caution">
    <text evidence="1">The sequence shown here is derived from an EMBL/GenBank/DDBJ whole genome shotgun (WGS) entry which is preliminary data.</text>
</comment>
<dbReference type="Proteomes" id="UP000290433">
    <property type="component" value="Unassembled WGS sequence"/>
</dbReference>
<accession>A0A444W0L0</accession>
<dbReference type="RefSeq" id="WP_129746585.1">
    <property type="nucleotide sequence ID" value="NZ_JUIV01000004.1"/>
</dbReference>
<dbReference type="EMBL" id="JUIV01000004">
    <property type="protein sequence ID" value="RYJ39314.1"/>
    <property type="molecule type" value="Genomic_DNA"/>
</dbReference>
<dbReference type="InterPro" id="IPR036086">
    <property type="entry name" value="ParB/Sulfiredoxin_sf"/>
</dbReference>
<reference evidence="1 2" key="1">
    <citation type="submission" date="2014-12" db="EMBL/GenBank/DDBJ databases">
        <title>Genome sequence of Flavobacterium anhuiense RCM74.</title>
        <authorList>
            <person name="Kim J.F."/>
            <person name="Song J.Y."/>
            <person name="Kwak M.-J."/>
            <person name="Lee S.-W."/>
        </authorList>
    </citation>
    <scope>NUCLEOTIDE SEQUENCE [LARGE SCALE GENOMIC DNA]</scope>
    <source>
        <strain evidence="1 2">RCM74</strain>
    </source>
</reference>
<dbReference type="Gene3D" id="3.90.1530.10">
    <property type="entry name" value="Conserved hypothetical protein from pyrococcus furiosus pfu- 392566-001, ParB domain"/>
    <property type="match status" value="1"/>
</dbReference>
<name>A0A444W0L0_9FLAO</name>
<dbReference type="SUPFAM" id="SSF110849">
    <property type="entry name" value="ParB/Sulfiredoxin"/>
    <property type="match status" value="1"/>
</dbReference>
<organism evidence="1 2">
    <name type="scientific">Flavobacterium anhuiense</name>
    <dbReference type="NCBI Taxonomy" id="459526"/>
    <lineage>
        <taxon>Bacteria</taxon>
        <taxon>Pseudomonadati</taxon>
        <taxon>Bacteroidota</taxon>
        <taxon>Flavobacteriia</taxon>
        <taxon>Flavobacteriales</taxon>
        <taxon>Flavobacteriaceae</taxon>
        <taxon>Flavobacterium</taxon>
    </lineage>
</organism>
<dbReference type="Pfam" id="PF07505">
    <property type="entry name" value="DUF5131"/>
    <property type="match status" value="1"/>
</dbReference>
<dbReference type="CDD" id="cd01335">
    <property type="entry name" value="Radical_SAM"/>
    <property type="match status" value="1"/>
</dbReference>
<dbReference type="InterPro" id="IPR011101">
    <property type="entry name" value="DUF5131"/>
</dbReference>
<evidence type="ECO:0008006" key="3">
    <source>
        <dbReference type="Google" id="ProtNLM"/>
    </source>
</evidence>
<evidence type="ECO:0000313" key="1">
    <source>
        <dbReference type="EMBL" id="RYJ39314.1"/>
    </source>
</evidence>
<sequence length="540" mass="62099">MASSIEWTNRTWNPTTGCTKISKECDFCYAEKETFRKMHNPNLEKYRQGFDVVVEHSNTLQEPYSWKEPSTVFVNSMSDLFHKDISLDFIKKVFEVMNDTPQHTYQVLTKRHDILEKYSKELNWTDNIWMGVSVGNQIATRRIKSLVKCDAKHKFLSIEPFIEEIKEIDLKGIDWVIVGGESGSNEVRPMKEEWVLRIKEKCSEQNVSFFFKQWGKVRNNPNPNDPTINKLHRYHSKGGSELQGKVYWSNPSIEDDSMPTINLFGDEYLIMDELDDLVTIWELKSYLPFADQNLFENLKEDIIKNGLNDPILYITTSNGQKLVVEGHTRVMILKSLKKSKIATKELKETFNSIDEIKVWMVKHQVGRRNLSNVERIKLAWISKPTIEKLAKENLSKGGKKFSKNILAERTSKEIEKVDTYAEIANIANVGRSSVVRYSRILANASESIIDNLNKGNITIGSAYASLKSKETIIEEESSKEEIKTVESKQLDNVVVLQSIEEGKKKILNGDIDVIMIFNESDELNILKKNPKAKIGVVYLI</sequence>
<dbReference type="OrthoDB" id="9787478at2"/>
<protein>
    <recommendedName>
        <fullName evidence="3">Phage protein Gp37/Gp68</fullName>
    </recommendedName>
</protein>
<proteinExistence type="predicted"/>
<evidence type="ECO:0000313" key="2">
    <source>
        <dbReference type="Proteomes" id="UP000290433"/>
    </source>
</evidence>